<evidence type="ECO:0000259" key="15">
    <source>
        <dbReference type="PROSITE" id="PS51058"/>
    </source>
</evidence>
<feature type="compositionally biased region" description="Polar residues" evidence="14">
    <location>
        <begin position="1310"/>
        <end position="1328"/>
    </location>
</feature>
<evidence type="ECO:0000256" key="2">
    <source>
        <dbReference type="ARBA" id="ARBA00007502"/>
    </source>
</evidence>
<feature type="region of interest" description="Disordered" evidence="14">
    <location>
        <begin position="1797"/>
        <end position="1969"/>
    </location>
</feature>
<dbReference type="GO" id="GO:0040029">
    <property type="term" value="P:epigenetic regulation of gene expression"/>
    <property type="evidence" value="ECO:0007669"/>
    <property type="project" value="InterPro"/>
</dbReference>
<feature type="domain" description="CXXC-type" evidence="15">
    <location>
        <begin position="663"/>
        <end position="704"/>
    </location>
</feature>
<feature type="compositionally biased region" description="Polar residues" evidence="14">
    <location>
        <begin position="441"/>
        <end position="456"/>
    </location>
</feature>
<feature type="region of interest" description="Disordered" evidence="14">
    <location>
        <begin position="273"/>
        <end position="309"/>
    </location>
</feature>
<keyword evidence="8 13" id="KW-0560">Oxidoreductase</keyword>
<comment type="subcellular location">
    <subcellularLocation>
        <location evidence="1">Chromosome</location>
    </subcellularLocation>
</comment>
<comment type="catalytic activity">
    <reaction evidence="11 13">
        <text>a 5-hydroxymethyl-2'-deoxycytidine in DNA + 2-oxoglutarate + O2 = a 5-formyl-2'-deoxycytidine in DNA + succinate + CO2 + H2O</text>
        <dbReference type="Rhea" id="RHEA:53828"/>
        <dbReference type="Rhea" id="RHEA-COMP:13315"/>
        <dbReference type="Rhea" id="RHEA-COMP:13656"/>
        <dbReference type="ChEBI" id="CHEBI:15377"/>
        <dbReference type="ChEBI" id="CHEBI:15379"/>
        <dbReference type="ChEBI" id="CHEBI:16526"/>
        <dbReference type="ChEBI" id="CHEBI:16810"/>
        <dbReference type="ChEBI" id="CHEBI:30031"/>
        <dbReference type="ChEBI" id="CHEBI:136731"/>
        <dbReference type="ChEBI" id="CHEBI:137731"/>
        <dbReference type="EC" id="1.14.11.80"/>
    </reaction>
</comment>
<feature type="region of interest" description="Disordered" evidence="14">
    <location>
        <begin position="512"/>
        <end position="574"/>
    </location>
</feature>
<evidence type="ECO:0000256" key="4">
    <source>
        <dbReference type="ARBA" id="ARBA00022723"/>
    </source>
</evidence>
<evidence type="ECO:0000313" key="17">
    <source>
        <dbReference type="Proteomes" id="UP000472265"/>
    </source>
</evidence>
<proteinExistence type="inferred from homology"/>
<feature type="compositionally biased region" description="Polar residues" evidence="14">
    <location>
        <begin position="1421"/>
        <end position="1430"/>
    </location>
</feature>
<feature type="compositionally biased region" description="Basic and acidic residues" evidence="14">
    <location>
        <begin position="2100"/>
        <end position="2112"/>
    </location>
</feature>
<evidence type="ECO:0000256" key="13">
    <source>
        <dbReference type="RuleBase" id="RU367064"/>
    </source>
</evidence>
<dbReference type="OrthoDB" id="8854879at2759"/>
<feature type="compositionally biased region" description="Basic and acidic residues" evidence="14">
    <location>
        <begin position="1930"/>
        <end position="1941"/>
    </location>
</feature>
<keyword evidence="9 13" id="KW-0408">Iron</keyword>
<feature type="compositionally biased region" description="Polar residues" evidence="14">
    <location>
        <begin position="1160"/>
        <end position="1169"/>
    </location>
</feature>
<dbReference type="SMART" id="SM01333">
    <property type="entry name" value="Tet_JBP"/>
    <property type="match status" value="1"/>
</dbReference>
<comment type="catalytic activity">
    <reaction evidence="13">
        <text>a 5-methyl-2'-deoxycytidine in DNA + 2-oxoglutarate + O2 = a 5-hydroxymethyl-2'-deoxycytidine in DNA + succinate + CO2</text>
        <dbReference type="Rhea" id="RHEA:52636"/>
        <dbReference type="Rhea" id="RHEA-COMP:11370"/>
        <dbReference type="Rhea" id="RHEA-COMP:13315"/>
        <dbReference type="ChEBI" id="CHEBI:15379"/>
        <dbReference type="ChEBI" id="CHEBI:16526"/>
        <dbReference type="ChEBI" id="CHEBI:16810"/>
        <dbReference type="ChEBI" id="CHEBI:30031"/>
        <dbReference type="ChEBI" id="CHEBI:85454"/>
        <dbReference type="ChEBI" id="CHEBI:136731"/>
        <dbReference type="EC" id="1.14.11.80"/>
    </reaction>
</comment>
<dbReference type="Proteomes" id="UP000472265">
    <property type="component" value="Chromosome 15"/>
</dbReference>
<keyword evidence="17" id="KW-1185">Reference proteome</keyword>
<dbReference type="PANTHER" id="PTHR23358">
    <property type="entry name" value="METHYLCYTOSINE DIOXYGENASE TET"/>
    <property type="match status" value="1"/>
</dbReference>
<feature type="compositionally biased region" description="Basic and acidic residues" evidence="14">
    <location>
        <begin position="385"/>
        <end position="399"/>
    </location>
</feature>
<feature type="region of interest" description="Disordered" evidence="14">
    <location>
        <begin position="199"/>
        <end position="224"/>
    </location>
</feature>
<reference evidence="16" key="1">
    <citation type="submission" date="2021-04" db="EMBL/GenBank/DDBJ databases">
        <authorList>
            <consortium name="Wellcome Sanger Institute Data Sharing"/>
        </authorList>
    </citation>
    <scope>NUCLEOTIDE SEQUENCE [LARGE SCALE GENOMIC DNA]</scope>
</reference>
<evidence type="ECO:0000256" key="12">
    <source>
        <dbReference type="PROSITE-ProRule" id="PRU00509"/>
    </source>
</evidence>
<dbReference type="Pfam" id="PF12851">
    <property type="entry name" value="Tet_JBP"/>
    <property type="match status" value="1"/>
</dbReference>
<dbReference type="InParanoid" id="A0A671YMH6"/>
<dbReference type="InterPro" id="IPR046942">
    <property type="entry name" value="TET_oxygenase"/>
</dbReference>
<dbReference type="GO" id="GO:0071222">
    <property type="term" value="P:cellular response to lipopolysaccharide"/>
    <property type="evidence" value="ECO:0007669"/>
    <property type="project" value="Ensembl"/>
</dbReference>
<feature type="compositionally biased region" description="Low complexity" evidence="14">
    <location>
        <begin position="1945"/>
        <end position="1954"/>
    </location>
</feature>
<evidence type="ECO:0000256" key="11">
    <source>
        <dbReference type="ARBA" id="ARBA00049431"/>
    </source>
</evidence>
<feature type="compositionally biased region" description="Polar residues" evidence="14">
    <location>
        <begin position="83"/>
        <end position="93"/>
    </location>
</feature>
<dbReference type="GO" id="GO:0032656">
    <property type="term" value="P:regulation of interleukin-13 production"/>
    <property type="evidence" value="ECO:0007669"/>
    <property type="project" value="Ensembl"/>
</dbReference>
<reference evidence="16" key="2">
    <citation type="submission" date="2025-08" db="UniProtKB">
        <authorList>
            <consortium name="Ensembl"/>
        </authorList>
    </citation>
    <scope>IDENTIFICATION</scope>
</reference>
<feature type="region of interest" description="Disordered" evidence="14">
    <location>
        <begin position="236"/>
        <end position="260"/>
    </location>
</feature>
<dbReference type="OMA" id="KEPQGYY"/>
<evidence type="ECO:0000256" key="7">
    <source>
        <dbReference type="ARBA" id="ARBA00022964"/>
    </source>
</evidence>
<keyword evidence="7 13" id="KW-0223">Dioxygenase</keyword>
<feature type="region of interest" description="Disordered" evidence="14">
    <location>
        <begin position="725"/>
        <end position="757"/>
    </location>
</feature>
<keyword evidence="3" id="KW-0158">Chromosome</keyword>
<comment type="catalytic activity">
    <reaction evidence="10 13">
        <text>a 5-formyl-2'-deoxycytidine in DNA + 2-oxoglutarate + O2 = a 5-carboxyl-2'-deoxycytidine in DNA + succinate + CO2 + H(+)</text>
        <dbReference type="Rhea" id="RHEA:53832"/>
        <dbReference type="Rhea" id="RHEA-COMP:13656"/>
        <dbReference type="Rhea" id="RHEA-COMP:13657"/>
        <dbReference type="ChEBI" id="CHEBI:15378"/>
        <dbReference type="ChEBI" id="CHEBI:15379"/>
        <dbReference type="ChEBI" id="CHEBI:16526"/>
        <dbReference type="ChEBI" id="CHEBI:16810"/>
        <dbReference type="ChEBI" id="CHEBI:30031"/>
        <dbReference type="ChEBI" id="CHEBI:137731"/>
        <dbReference type="ChEBI" id="CHEBI:137732"/>
        <dbReference type="EC" id="1.14.11.80"/>
    </reaction>
</comment>
<feature type="region of interest" description="Disordered" evidence="14">
    <location>
        <begin position="375"/>
        <end position="478"/>
    </location>
</feature>
<dbReference type="GO" id="GO:0005634">
    <property type="term" value="C:nucleus"/>
    <property type="evidence" value="ECO:0007669"/>
    <property type="project" value="UniProtKB-UniRule"/>
</dbReference>
<dbReference type="GO" id="GO:0070579">
    <property type="term" value="F:DNA 5-methylcytosine dioxygenase activity"/>
    <property type="evidence" value="ECO:0007669"/>
    <property type="project" value="UniProtKB-UniRule"/>
</dbReference>
<evidence type="ECO:0000313" key="16">
    <source>
        <dbReference type="Ensembl" id="ENSSAUP00010064862.1"/>
    </source>
</evidence>
<dbReference type="GO" id="GO:0141166">
    <property type="term" value="P:chromosomal 5-methylcytosine DNA demethylation pathway"/>
    <property type="evidence" value="ECO:0007669"/>
    <property type="project" value="UniProtKB-UniRule"/>
</dbReference>
<dbReference type="InterPro" id="IPR002857">
    <property type="entry name" value="Znf_CXXC"/>
</dbReference>
<dbReference type="FunCoup" id="A0A671YMH6">
    <property type="interactions" value="509"/>
</dbReference>
<feature type="region of interest" description="Disordered" evidence="14">
    <location>
        <begin position="594"/>
        <end position="645"/>
    </location>
</feature>
<keyword evidence="5 12" id="KW-0863">Zinc-finger</keyword>
<gene>
    <name evidence="16" type="primary">TET1</name>
    <name evidence="16" type="synonym">tet1</name>
</gene>
<keyword evidence="6 13" id="KW-0862">Zinc</keyword>
<accession>A0A671YMH6</accession>
<organism evidence="16 17">
    <name type="scientific">Sparus aurata</name>
    <name type="common">Gilthead sea bream</name>
    <dbReference type="NCBI Taxonomy" id="8175"/>
    <lineage>
        <taxon>Eukaryota</taxon>
        <taxon>Metazoa</taxon>
        <taxon>Chordata</taxon>
        <taxon>Craniata</taxon>
        <taxon>Vertebrata</taxon>
        <taxon>Euteleostomi</taxon>
        <taxon>Actinopterygii</taxon>
        <taxon>Neopterygii</taxon>
        <taxon>Teleostei</taxon>
        <taxon>Neoteleostei</taxon>
        <taxon>Acanthomorphata</taxon>
        <taxon>Eupercaria</taxon>
        <taxon>Spariformes</taxon>
        <taxon>Sparidae</taxon>
        <taxon>Sparus</taxon>
    </lineage>
</organism>
<feature type="compositionally biased region" description="Basic and acidic residues" evidence="14">
    <location>
        <begin position="1797"/>
        <end position="1813"/>
    </location>
</feature>
<feature type="compositionally biased region" description="Pro residues" evidence="14">
    <location>
        <begin position="411"/>
        <end position="420"/>
    </location>
</feature>
<feature type="region of interest" description="Disordered" evidence="14">
    <location>
        <begin position="1"/>
        <end position="181"/>
    </location>
</feature>
<feature type="compositionally biased region" description="Basic and acidic residues" evidence="14">
    <location>
        <begin position="38"/>
        <end position="52"/>
    </location>
</feature>
<name>A0A671YMH6_SPAAU</name>
<feature type="compositionally biased region" description="Low complexity" evidence="14">
    <location>
        <begin position="1856"/>
        <end position="1870"/>
    </location>
</feature>
<evidence type="ECO:0000256" key="10">
    <source>
        <dbReference type="ARBA" id="ARBA00047840"/>
    </source>
</evidence>
<feature type="compositionally biased region" description="Polar residues" evidence="14">
    <location>
        <begin position="1"/>
        <end position="34"/>
    </location>
</feature>
<dbReference type="EC" id="1.14.11.80" evidence="13"/>
<evidence type="ECO:0000256" key="6">
    <source>
        <dbReference type="ARBA" id="ARBA00022833"/>
    </source>
</evidence>
<feature type="compositionally biased region" description="Polar residues" evidence="14">
    <location>
        <begin position="1894"/>
        <end position="1904"/>
    </location>
</feature>
<keyword evidence="4 13" id="KW-0479">Metal-binding</keyword>
<feature type="compositionally biased region" description="Basic and acidic residues" evidence="14">
    <location>
        <begin position="735"/>
        <end position="744"/>
    </location>
</feature>
<sequence length="2177" mass="237801">MPATTKSTRRQTPAQRKNVQKVISTKRQTCNSNKPRGRATERPQKTPAEPKRTAARAQTQSGRSPHGRGVSGPAGQGPGRSPGTVNHALNVTGSARLRRPSNPPDHSCELEDPLGRRKSLRGAGVSVTPCQPPKPSRGGRNSRGGARRIAASRQINTRNQPSSTSINYSIPDEENEKVDPCDAQEILPVSLKTEFEVPLSIKDKGLGVSNAKEGSPLKADSPPCNNTPDDCIQCSCDSSTTQQDKNNISPNSEGDLRCGSPVCDDADGRLELCSDSSKDSPSAPSALTSIGSAGVRGGREGTDSSSVLGNKLDHLVSDCNQDDVCPVQKEEGNMLDLTENRTDEGVIVVIERKEKINHERRENLEAEKAVERLKETVEEMDEDAERLGEEGVRKEKENDVSISPADSHPNTPAPQPPDPPHSNDGLTAQSESPVSVPPVSNIATSNPTKAPFTSESPKLEVLSQGKTDIQPTVHGAKPPGSLAVAEPALMLQTVLVKRNTPVIVRSDSFKPRSFRDLSQGGPHQLLSSEIPSPQGGRQACTPAETQTKDSESNREPLERRSQRETSAPQLNTDALTAECEPNLSQGSVIMAVPEPDSVPKISTPSLESSSTFSCSSESTRSSLSFDTESEAGYGEPSPSILPGSWGPEAACFPSWTTRKSQKERKKRSRCGMCEPCLRKFSCGQCSCCLNRRTGHQICKLRKCVELKRRRTLSPLTLSAAQVVPESGSVNGKGKAQMDDTHTAAEEDEGEEGHIPHTQSPHITYSLTHNLALDQAGRPALVKREPGQELTSIALHQHVCSSVTFQNGSAENLTKPNGANMTTGSHSDLKSAYKRTMIASEPQRTIIAAVPKDRSENGPNAPSDDMSVPLKKIKLEEPWLWITEQATTQLSDEEEVCEDPLSTLAAVVCLSVTERKGLEEKLFSSRSSILCSIKAEPPDLHFIKKEPEDLKNDLCQKSTPVNLQRIPQPIKSEPPPSVLLPSVQSLAEKRNLSFDQAIAIEALTQLAAIPQSTPGSIKAGSKCELPISTAASSINTTPHEAKPTAAIRYNKVSVISSPLHQTSVIRPPVVRQGNVITKLSLQDHLDNDKAPCRRTEQGFTSHVIKSECTFKDPSDMKFSQDHERLFGEDRDRAVDKVRRNRDEEEVAAQLADLAFIIQARQNQQSENNPPKGTPVSAIKYNYNSQLPPSQKKPPVKKAKATPSKPRKKKSDGLPEGINCRTPLSKRMPNGETSHRSKGRKILPQGKSGLHHKRNLFLPQAQIDLKRYMAEAQEERRQLIHQSNVHNTTALLGPQSHNYSTLTRINHIHGQETQPWSLSNGPLHQQSPCSNGHAAGPGPESERHLLSQVPQPCGGLQHGADLNSGPANAAFLSHTTGHHGPANGFSGARQSPPPSQQGYYKLERSGPITVLSTVNDGDMGHSAESTPSKNSVNSFLESPMSFLDTPTKNLLNTPSKKLCDLPSCQCVDQIIEKEEGPYYTHLGAGPSVSAVREMMENRYGTKGNAVRVEVVVYTGKEGKSSQGCPIAKWVIRRGSEEEKLLCLVRQRPGHYCENAVLVILILAWEGIRRPVADNLYQELTRSLFKYGSPTSRRCALNEDRTCACQGLDPDTCGASFSFGCSWSMYFNGCKFARSKVPRKFRLLGDYREEEEKIESHLQSLATDLAPLYKRLAPEAFQNQVENEEAGGDCRLGSREGRPFSGVTACVDFCAHAHKDTHNMNNGSTVVCTLTKEDNRAVRNIPEDEQLHVLPLYRISDRDEFGKAEGQWAKIRSGALQVLSSFPREVRLLAEPVKSARKIRQEARQKAQAEKLEKKLGLTSLTPGKVKSETPNKDPQGYYSSQRLPPRPASVGRFPPERTQPSTYSQSTSSYPTLGQGEVISPSHHGLPGIQFEHNGSALNYRTTSDAMNGYAPSSGDQSVTSERIPPLNTLRDYPRTFKTEPNEVHCSPLRRPSPSGSAPPPSSFSPRPTSEGLFSRLNGLHRAAGDVAAEVRGHGLHLPSPLPLPPQTLPLEPEEVKQEEVWSDSEHNFLDHNIGGVAVAPSHGSILIECARRELHATTPILRPNRSHPTRISLVFYQHKSLNEPGHGMAMWDAKMAKREREREEEAERLRMEDSLSNSVGKNGAGGVELQEGAEEEAQEARRAMNVPTRQAWTLPRDGVITVSPYALTQVTGPYNRWT</sequence>
<dbReference type="PANTHER" id="PTHR23358:SF2">
    <property type="entry name" value="METHYLCYTOSINE DIOXYGENASE TET1"/>
    <property type="match status" value="1"/>
</dbReference>
<feature type="compositionally biased region" description="Polar residues" evidence="14">
    <location>
        <begin position="236"/>
        <end position="252"/>
    </location>
</feature>
<reference evidence="16" key="3">
    <citation type="submission" date="2025-09" db="UniProtKB">
        <authorList>
            <consortium name="Ensembl"/>
        </authorList>
    </citation>
    <scope>IDENTIFICATION</scope>
</reference>
<dbReference type="PROSITE" id="PS51058">
    <property type="entry name" value="ZF_CXXC"/>
    <property type="match status" value="1"/>
</dbReference>
<comment type="cofactor">
    <cofactor evidence="13">
        <name>Fe(2+)</name>
        <dbReference type="ChEBI" id="CHEBI:29033"/>
    </cofactor>
    <text evidence="13">Binds 1 Fe(2+) ion per subunit.</text>
</comment>
<protein>
    <recommendedName>
        <fullName evidence="13">Methylcytosine dioxygenase TET</fullName>
        <ecNumber evidence="13">1.14.11.80</ecNumber>
    </recommendedName>
</protein>
<dbReference type="GO" id="GO:0005694">
    <property type="term" value="C:chromosome"/>
    <property type="evidence" value="ECO:0007669"/>
    <property type="project" value="UniProtKB-SubCell"/>
</dbReference>
<feature type="compositionally biased region" description="Basic and acidic residues" evidence="14">
    <location>
        <begin position="546"/>
        <end position="563"/>
    </location>
</feature>
<evidence type="ECO:0000256" key="14">
    <source>
        <dbReference type="SAM" id="MobiDB-lite"/>
    </source>
</evidence>
<dbReference type="InterPro" id="IPR040175">
    <property type="entry name" value="TET1/2/3"/>
</dbReference>
<feature type="compositionally biased region" description="Polar residues" evidence="14">
    <location>
        <begin position="154"/>
        <end position="168"/>
    </location>
</feature>
<feature type="region of interest" description="Disordered" evidence="14">
    <location>
        <begin position="1160"/>
        <end position="1250"/>
    </location>
</feature>
<comment type="cofactor">
    <cofactor evidence="13">
        <name>Zn(2+)</name>
        <dbReference type="ChEBI" id="CHEBI:29105"/>
    </cofactor>
    <text evidence="13">The zinc ions have a structural role.</text>
</comment>
<evidence type="ECO:0000256" key="1">
    <source>
        <dbReference type="ARBA" id="ARBA00004286"/>
    </source>
</evidence>
<feature type="compositionally biased region" description="Low complexity" evidence="14">
    <location>
        <begin position="602"/>
        <end position="625"/>
    </location>
</feature>
<comment type="similarity">
    <text evidence="2 13">Belongs to the TET family.</text>
</comment>
<evidence type="ECO:0000256" key="5">
    <source>
        <dbReference type="ARBA" id="ARBA00022771"/>
    </source>
</evidence>
<evidence type="ECO:0000256" key="3">
    <source>
        <dbReference type="ARBA" id="ARBA00022454"/>
    </source>
</evidence>
<dbReference type="InterPro" id="IPR024779">
    <property type="entry name" value="2OGFeDO_JBP1/TET_oxygenase_dom"/>
</dbReference>
<evidence type="ECO:0000256" key="9">
    <source>
        <dbReference type="ARBA" id="ARBA00023004"/>
    </source>
</evidence>
<evidence type="ECO:0000256" key="8">
    <source>
        <dbReference type="ARBA" id="ARBA00023002"/>
    </source>
</evidence>
<dbReference type="GeneTree" id="ENSGT00940000158935"/>
<dbReference type="GO" id="GO:0045944">
    <property type="term" value="P:positive regulation of transcription by RNA polymerase II"/>
    <property type="evidence" value="ECO:0007669"/>
    <property type="project" value="TreeGrafter"/>
</dbReference>
<feature type="region of interest" description="Disordered" evidence="14">
    <location>
        <begin position="1310"/>
        <end position="1430"/>
    </location>
</feature>
<feature type="compositionally biased region" description="Gly residues" evidence="14">
    <location>
        <begin position="69"/>
        <end position="80"/>
    </location>
</feature>
<feature type="compositionally biased region" description="Basic residues" evidence="14">
    <location>
        <begin position="1192"/>
        <end position="1208"/>
    </location>
</feature>
<dbReference type="GO" id="GO:0003677">
    <property type="term" value="F:DNA binding"/>
    <property type="evidence" value="ECO:0007669"/>
    <property type="project" value="InterPro"/>
</dbReference>
<feature type="region of interest" description="Disordered" evidence="14">
    <location>
        <begin position="2100"/>
        <end position="2124"/>
    </location>
</feature>
<feature type="compositionally biased region" description="Low complexity" evidence="14">
    <location>
        <begin position="136"/>
        <end position="153"/>
    </location>
</feature>
<dbReference type="GO" id="GO:0008270">
    <property type="term" value="F:zinc ion binding"/>
    <property type="evidence" value="ECO:0007669"/>
    <property type="project" value="UniProtKB-UniRule"/>
</dbReference>
<comment type="function">
    <text evidence="13">Dioxygenase that catalyzes the conversion of the modified genomic base 5-methylcytosine (5mC) into 5-hydroxymethylcytosine (5hmC) and plays a key role in epigenetic chromatin reprogramming during embryonic development.</text>
</comment>
<feature type="compositionally biased region" description="Basic and acidic residues" evidence="14">
    <location>
        <begin position="106"/>
        <end position="115"/>
    </location>
</feature>
<feature type="compositionally biased region" description="Polar residues" evidence="14">
    <location>
        <begin position="564"/>
        <end position="574"/>
    </location>
</feature>
<dbReference type="GO" id="GO:0001666">
    <property type="term" value="P:response to hypoxia"/>
    <property type="evidence" value="ECO:0007669"/>
    <property type="project" value="Ensembl"/>
</dbReference>
<dbReference type="Ensembl" id="ENSSAUT00010067942.1">
    <property type="protein sequence ID" value="ENSSAUP00010064862.1"/>
    <property type="gene ID" value="ENSSAUG00010026001.1"/>
</dbReference>